<dbReference type="InterPro" id="IPR011257">
    <property type="entry name" value="DNA_glycosylase"/>
</dbReference>
<comment type="caution">
    <text evidence="5">The sequence shown here is derived from an EMBL/GenBank/DDBJ whole genome shotgun (WGS) entry which is preliminary data.</text>
</comment>
<keyword evidence="2" id="KW-0539">Nucleus</keyword>
<feature type="compositionally biased region" description="Basic and acidic residues" evidence="3">
    <location>
        <begin position="221"/>
        <end position="232"/>
    </location>
</feature>
<dbReference type="SUPFAM" id="SSF48150">
    <property type="entry name" value="DNA-glycosylase"/>
    <property type="match status" value="1"/>
</dbReference>
<dbReference type="EMBL" id="JAVDPF010000027">
    <property type="protein sequence ID" value="KAL1871504.1"/>
    <property type="molecule type" value="Genomic_DNA"/>
</dbReference>
<organism evidence="5 6">
    <name type="scientific">Paecilomyces lecythidis</name>
    <dbReference type="NCBI Taxonomy" id="3004212"/>
    <lineage>
        <taxon>Eukaryota</taxon>
        <taxon>Fungi</taxon>
        <taxon>Dikarya</taxon>
        <taxon>Ascomycota</taxon>
        <taxon>Pezizomycotina</taxon>
        <taxon>Eurotiomycetes</taxon>
        <taxon>Eurotiomycetidae</taxon>
        <taxon>Eurotiales</taxon>
        <taxon>Thermoascaceae</taxon>
        <taxon>Paecilomyces</taxon>
    </lineage>
</organism>
<gene>
    <name evidence="5" type="ORF">Plec18167_007064</name>
</gene>
<protein>
    <recommendedName>
        <fullName evidence="4">HhH-GPD domain-containing protein</fullName>
    </recommendedName>
</protein>
<feature type="compositionally biased region" description="Basic and acidic residues" evidence="3">
    <location>
        <begin position="293"/>
        <end position="308"/>
    </location>
</feature>
<accession>A0ABR3X7B2</accession>
<dbReference type="Proteomes" id="UP001583193">
    <property type="component" value="Unassembled WGS sequence"/>
</dbReference>
<evidence type="ECO:0000259" key="4">
    <source>
        <dbReference type="Pfam" id="PF00730"/>
    </source>
</evidence>
<dbReference type="Pfam" id="PF00730">
    <property type="entry name" value="HhH-GPD"/>
    <property type="match status" value="1"/>
</dbReference>
<feature type="domain" description="HhH-GPD" evidence="4">
    <location>
        <begin position="455"/>
        <end position="532"/>
    </location>
</feature>
<evidence type="ECO:0000256" key="1">
    <source>
        <dbReference type="ARBA" id="ARBA00004123"/>
    </source>
</evidence>
<dbReference type="PANTHER" id="PTHR15074:SF0">
    <property type="entry name" value="METHYL-CPG-BINDING DOMAIN PROTEIN 4-LIKE PROTEIN"/>
    <property type="match status" value="1"/>
</dbReference>
<dbReference type="InterPro" id="IPR003265">
    <property type="entry name" value="HhH-GPD_domain"/>
</dbReference>
<feature type="region of interest" description="Disordered" evidence="3">
    <location>
        <begin position="117"/>
        <end position="179"/>
    </location>
</feature>
<feature type="compositionally biased region" description="Basic and acidic residues" evidence="3">
    <location>
        <begin position="136"/>
        <end position="151"/>
    </location>
</feature>
<comment type="subcellular location">
    <subcellularLocation>
        <location evidence="1">Nucleus</location>
    </subcellularLocation>
</comment>
<dbReference type="InterPro" id="IPR045138">
    <property type="entry name" value="MeCP2/MBD4"/>
</dbReference>
<reference evidence="5 6" key="1">
    <citation type="journal article" date="2024" name="IMA Fungus">
        <title>IMA Genome - F19 : A genome assembly and annotation guide to empower mycologists, including annotated draft genome sequences of Ceratocystis pirilliformis, Diaporthe australafricana, Fusarium ophioides, Paecilomyces lecythidis, and Sporothrix stenoceras.</title>
        <authorList>
            <person name="Aylward J."/>
            <person name="Wilson A.M."/>
            <person name="Visagie C.M."/>
            <person name="Spraker J."/>
            <person name="Barnes I."/>
            <person name="Buitendag C."/>
            <person name="Ceriani C."/>
            <person name="Del Mar Angel L."/>
            <person name="du Plessis D."/>
            <person name="Fuchs T."/>
            <person name="Gasser K."/>
            <person name="Kramer D."/>
            <person name="Li W."/>
            <person name="Munsamy K."/>
            <person name="Piso A."/>
            <person name="Price J.L."/>
            <person name="Sonnekus B."/>
            <person name="Thomas C."/>
            <person name="van der Nest A."/>
            <person name="van Dijk A."/>
            <person name="van Heerden A."/>
            <person name="van Vuuren N."/>
            <person name="Yilmaz N."/>
            <person name="Duong T.A."/>
            <person name="van der Merwe N.A."/>
            <person name="Wingfield M.J."/>
            <person name="Wingfield B.D."/>
        </authorList>
    </citation>
    <scope>NUCLEOTIDE SEQUENCE [LARGE SCALE GENOMIC DNA]</scope>
    <source>
        <strain evidence="5 6">CMW 18167</strain>
    </source>
</reference>
<feature type="compositionally biased region" description="Basic residues" evidence="3">
    <location>
        <begin position="246"/>
        <end position="263"/>
    </location>
</feature>
<feature type="region of interest" description="Disordered" evidence="3">
    <location>
        <begin position="202"/>
        <end position="308"/>
    </location>
</feature>
<evidence type="ECO:0000256" key="2">
    <source>
        <dbReference type="ARBA" id="ARBA00023242"/>
    </source>
</evidence>
<feature type="compositionally biased region" description="Polar residues" evidence="3">
    <location>
        <begin position="168"/>
        <end position="178"/>
    </location>
</feature>
<evidence type="ECO:0000313" key="6">
    <source>
        <dbReference type="Proteomes" id="UP001583193"/>
    </source>
</evidence>
<feature type="compositionally biased region" description="Polar residues" evidence="3">
    <location>
        <begin position="207"/>
        <end position="217"/>
    </location>
</feature>
<evidence type="ECO:0000313" key="5">
    <source>
        <dbReference type="EMBL" id="KAL1871504.1"/>
    </source>
</evidence>
<proteinExistence type="predicted"/>
<dbReference type="PANTHER" id="PTHR15074">
    <property type="entry name" value="METHYL-CPG-BINDING PROTEIN"/>
    <property type="match status" value="1"/>
</dbReference>
<keyword evidence="6" id="KW-1185">Reference proteome</keyword>
<dbReference type="Gene3D" id="1.10.340.30">
    <property type="entry name" value="Hypothetical protein, domain 2"/>
    <property type="match status" value="1"/>
</dbReference>
<name>A0ABR3X7B2_9EURO</name>
<sequence length="682" mass="75654">MDPAMHEAPPADLQSAEIAEHIPADHKQFKLYSYTGNIADYDDDEIFCSLELDKAHELVSWILDHPFLQSRSGKGSKRQRFEAEIRDKAILAGMDPPTTDALLVYVDKLYAERRKRFSRKKQTMRHEGTEQGSRNINDDLNKEDKSEERADTGSVDSGLMETEDRLTETPSPSATSQLHEGVINKARDGLVECLPARHILPQKGPLASTSGNQNEDSLASKAKEQLPSRPCDENVTGIGATPSLKAKAKNHRKRAARKARRAERRASYRATHTASPKESPAMAGPNHSSEASEIDRSGLEKPHSLDDAPRCAEEITVADEPANPSDDTAAAEEDMVSSLLEFEFFPSDSSLSDVPSDVSSILGDVDTPGSSTPAFAEEIQCPTPESGPVTPVKNPLPGSLSQPGPRCRVKAPKISPYFIGQPTQPESCLPFPPISTSSFGLVQEQLAHEPFRLLIATIFLNRTRGGVAIPILFKVFERYPTIESMATADLGDLVSMINCLGFQNQRAKKCIALAQTWLASPPTKGKRYRKLHYPKKLDGRDVGPNECIPDNDPRVAWEVSHLPGVGAYAIDSWRIFCRDELRGLSTDWKGSGADEDFTPEWKSVHPMDKELRAYLTWMWLKEGWVWDRETGQRHLASDKLMRAARRGGVAHEEEGHWILETSPVKTAGFARRELEDMDMDMT</sequence>
<evidence type="ECO:0000256" key="3">
    <source>
        <dbReference type="SAM" id="MobiDB-lite"/>
    </source>
</evidence>